<dbReference type="EMBL" id="ML213523">
    <property type="protein sequence ID" value="TFK47492.1"/>
    <property type="molecule type" value="Genomic_DNA"/>
</dbReference>
<dbReference type="OrthoDB" id="271725at2759"/>
<evidence type="ECO:0000256" key="1">
    <source>
        <dbReference type="SAM" id="MobiDB-lite"/>
    </source>
</evidence>
<keyword evidence="3" id="KW-1185">Reference proteome</keyword>
<feature type="compositionally biased region" description="Low complexity" evidence="1">
    <location>
        <begin position="336"/>
        <end position="347"/>
    </location>
</feature>
<sequence length="399" mass="40749">MAQAALLNLRGSEMKSRGAGLGTDVLSPMAVQTPVNQLMAAQNLSQHPMTAQYQQQRDMQLLLDSLKNGGMGLGGGLGHRAGNLLPGSVDVNTLLAAQELNNWNGLGSAQAGPGGFTAAEQLLLQAHAQAKARLGASPTLPLAGLPQAALNRGLGRGHLDFAGGVASPNLRNYAQLGSPVLDVLSGLPEQELHGVPAALSQRLQSQGQGRLQNHRGAERGYGALRSSVDLDLDSIRFGQVAGERRGSTTNDPLVAQRQVSQGRPQPSSLHMRATTLPASYVGNHRSGGALDAAGKASLNSGPGTRGNNLKIDHAASNANSGGDKDQSPAVSPALTYASRTPSSTSFSPATPYFNAGFEGYENVGVSVGGGDQSPAGLGLSMMNAVAGNVGGKGKGRAVN</sequence>
<accession>A0A5C3MQ21</accession>
<dbReference type="AlphaFoldDB" id="A0A5C3MQ21"/>
<dbReference type="STRING" id="5364.A0A5C3MQ21"/>
<protein>
    <submittedName>
        <fullName evidence="2">Uncharacterized protein</fullName>
    </submittedName>
</protein>
<evidence type="ECO:0000313" key="3">
    <source>
        <dbReference type="Proteomes" id="UP000305948"/>
    </source>
</evidence>
<feature type="region of interest" description="Disordered" evidence="1">
    <location>
        <begin position="241"/>
        <end position="270"/>
    </location>
</feature>
<reference evidence="2 3" key="1">
    <citation type="journal article" date="2019" name="Nat. Ecol. Evol.">
        <title>Megaphylogeny resolves global patterns of mushroom evolution.</title>
        <authorList>
            <person name="Varga T."/>
            <person name="Krizsan K."/>
            <person name="Foldi C."/>
            <person name="Dima B."/>
            <person name="Sanchez-Garcia M."/>
            <person name="Sanchez-Ramirez S."/>
            <person name="Szollosi G.J."/>
            <person name="Szarkandi J.G."/>
            <person name="Papp V."/>
            <person name="Albert L."/>
            <person name="Andreopoulos W."/>
            <person name="Angelini C."/>
            <person name="Antonin V."/>
            <person name="Barry K.W."/>
            <person name="Bougher N.L."/>
            <person name="Buchanan P."/>
            <person name="Buyck B."/>
            <person name="Bense V."/>
            <person name="Catcheside P."/>
            <person name="Chovatia M."/>
            <person name="Cooper J."/>
            <person name="Damon W."/>
            <person name="Desjardin D."/>
            <person name="Finy P."/>
            <person name="Geml J."/>
            <person name="Haridas S."/>
            <person name="Hughes K."/>
            <person name="Justo A."/>
            <person name="Karasinski D."/>
            <person name="Kautmanova I."/>
            <person name="Kiss B."/>
            <person name="Kocsube S."/>
            <person name="Kotiranta H."/>
            <person name="LaButti K.M."/>
            <person name="Lechner B.E."/>
            <person name="Liimatainen K."/>
            <person name="Lipzen A."/>
            <person name="Lukacs Z."/>
            <person name="Mihaltcheva S."/>
            <person name="Morgado L.N."/>
            <person name="Niskanen T."/>
            <person name="Noordeloos M.E."/>
            <person name="Ohm R.A."/>
            <person name="Ortiz-Santana B."/>
            <person name="Ovrebo C."/>
            <person name="Racz N."/>
            <person name="Riley R."/>
            <person name="Savchenko A."/>
            <person name="Shiryaev A."/>
            <person name="Soop K."/>
            <person name="Spirin V."/>
            <person name="Szebenyi C."/>
            <person name="Tomsovsky M."/>
            <person name="Tulloss R.E."/>
            <person name="Uehling J."/>
            <person name="Grigoriev I.V."/>
            <person name="Vagvolgyi C."/>
            <person name="Papp T."/>
            <person name="Martin F.M."/>
            <person name="Miettinen O."/>
            <person name="Hibbett D.S."/>
            <person name="Nagy L.G."/>
        </authorList>
    </citation>
    <scope>NUCLEOTIDE SEQUENCE [LARGE SCALE GENOMIC DNA]</scope>
    <source>
        <strain evidence="2 3">OMC1185</strain>
    </source>
</reference>
<evidence type="ECO:0000313" key="2">
    <source>
        <dbReference type="EMBL" id="TFK47492.1"/>
    </source>
</evidence>
<feature type="compositionally biased region" description="Polar residues" evidence="1">
    <location>
        <begin position="297"/>
        <end position="307"/>
    </location>
</feature>
<organism evidence="2 3">
    <name type="scientific">Heliocybe sulcata</name>
    <dbReference type="NCBI Taxonomy" id="5364"/>
    <lineage>
        <taxon>Eukaryota</taxon>
        <taxon>Fungi</taxon>
        <taxon>Dikarya</taxon>
        <taxon>Basidiomycota</taxon>
        <taxon>Agaricomycotina</taxon>
        <taxon>Agaricomycetes</taxon>
        <taxon>Gloeophyllales</taxon>
        <taxon>Gloeophyllaceae</taxon>
        <taxon>Heliocybe</taxon>
    </lineage>
</organism>
<name>A0A5C3MQ21_9AGAM</name>
<feature type="region of interest" description="Disordered" evidence="1">
    <location>
        <begin position="291"/>
        <end position="347"/>
    </location>
</feature>
<gene>
    <name evidence="2" type="ORF">OE88DRAFT_761749</name>
</gene>
<feature type="compositionally biased region" description="Polar residues" evidence="1">
    <location>
        <begin position="247"/>
        <end position="268"/>
    </location>
</feature>
<dbReference type="Proteomes" id="UP000305948">
    <property type="component" value="Unassembled WGS sequence"/>
</dbReference>
<proteinExistence type="predicted"/>